<dbReference type="AlphaFoldDB" id="A0A386HNR3"/>
<dbReference type="EMBL" id="CP032489">
    <property type="protein sequence ID" value="AYD47269.1"/>
    <property type="molecule type" value="Genomic_DNA"/>
</dbReference>
<sequence>MAELCQTHKKVLVLQNNNPENRRASLDSKGAIQKAGNIDIFNANVCRKKCVFLQTLNTELNFLNLKKSYLENINIIINNWCSNTLERA</sequence>
<evidence type="ECO:0000313" key="2">
    <source>
        <dbReference type="Proteomes" id="UP000266118"/>
    </source>
</evidence>
<accession>A0A386HNR3</accession>
<dbReference type="Proteomes" id="UP000266118">
    <property type="component" value="Chromosome"/>
</dbReference>
<keyword evidence="2" id="KW-1185">Reference proteome</keyword>
<gene>
    <name evidence="1" type="ORF">D6B99_06385</name>
</gene>
<evidence type="ECO:0000313" key="1">
    <source>
        <dbReference type="EMBL" id="AYD47269.1"/>
    </source>
</evidence>
<reference evidence="1 2" key="1">
    <citation type="submission" date="2018-09" db="EMBL/GenBank/DDBJ databases">
        <title>Arachidicoccus sp. nov., a bacterium isolated from soil.</title>
        <authorList>
            <person name="Weon H.-Y."/>
            <person name="Kwon S.-W."/>
            <person name="Lee S.A."/>
        </authorList>
    </citation>
    <scope>NUCLEOTIDE SEQUENCE [LARGE SCALE GENOMIC DNA]</scope>
    <source>
        <strain evidence="1 2">KIS59-12</strain>
    </source>
</reference>
<organism evidence="1 2">
    <name type="scientific">Arachidicoccus soli</name>
    <dbReference type="NCBI Taxonomy" id="2341117"/>
    <lineage>
        <taxon>Bacteria</taxon>
        <taxon>Pseudomonadati</taxon>
        <taxon>Bacteroidota</taxon>
        <taxon>Chitinophagia</taxon>
        <taxon>Chitinophagales</taxon>
        <taxon>Chitinophagaceae</taxon>
        <taxon>Arachidicoccus</taxon>
    </lineage>
</organism>
<protein>
    <submittedName>
        <fullName evidence="1">Uncharacterized protein</fullName>
    </submittedName>
</protein>
<dbReference type="KEGG" id="ark:D6B99_06385"/>
<name>A0A386HNR3_9BACT</name>
<proteinExistence type="predicted"/>